<dbReference type="PANTHER" id="PTHR31669:SF174">
    <property type="entry name" value="PROTEIN FAR1-RELATED SEQUENCE 10-RELATED"/>
    <property type="match status" value="1"/>
</dbReference>
<dbReference type="GO" id="GO:0006355">
    <property type="term" value="P:regulation of DNA-templated transcription"/>
    <property type="evidence" value="ECO:0007669"/>
    <property type="project" value="UniProtKB-UniRule"/>
</dbReference>
<evidence type="ECO:0000256" key="6">
    <source>
        <dbReference type="RuleBase" id="RU367018"/>
    </source>
</evidence>
<dbReference type="InterPro" id="IPR004330">
    <property type="entry name" value="FAR1_DNA_bnd_dom"/>
</dbReference>
<comment type="caution">
    <text evidence="9">The sequence shown here is derived from an EMBL/GenBank/DDBJ whole genome shotgun (WGS) entry which is preliminary data.</text>
</comment>
<dbReference type="Pfam" id="PF03101">
    <property type="entry name" value="FAR1"/>
    <property type="match status" value="1"/>
</dbReference>
<evidence type="ECO:0000256" key="5">
    <source>
        <dbReference type="PROSITE-ProRule" id="PRU00325"/>
    </source>
</evidence>
<evidence type="ECO:0000256" key="4">
    <source>
        <dbReference type="ARBA" id="ARBA00022833"/>
    </source>
</evidence>
<evidence type="ECO:0000256" key="1">
    <source>
        <dbReference type="ARBA" id="ARBA00005889"/>
    </source>
</evidence>
<dbReference type="InterPro" id="IPR007527">
    <property type="entry name" value="Znf_SWIM"/>
</dbReference>
<evidence type="ECO:0000313" key="9">
    <source>
        <dbReference type="EMBL" id="KAK1299481.1"/>
    </source>
</evidence>
<evidence type="ECO:0000259" key="8">
    <source>
        <dbReference type="PROSITE" id="PS50966"/>
    </source>
</evidence>
<keyword evidence="10" id="KW-1185">Reference proteome</keyword>
<sequence>MQMSSSTIVQHGASLQEGLHLSAAAGGGGGPVVSRGTPSQDGLHHHHFSAAMVPRGSPLQDGLRLWSNLAQDPLKIVTTPPRSSGCWVRSRQCPCGDEQCYVRTDGDVEDTAVVPVGPVDPSHPMGMLRTPSEGARPMDITPRVGQVFRSDDDAQEFYTNFARQNGFSIRRERSKGSQGHPLGIYKRELVCHRAGFAAPRKSVEVERQRNKKSSRCKCEARMIIKKDMKSGIPRWVVIQFSNEHNHELLDHEEVRHLPAYRNISVADQDRILILSKAGCTVSLIMKMLELEKGVQTGQLPFIERDLRNFLQSSKSVDRENDGTELLKVCKGMKDKDMDFCYEFTMDENHKLEHIAWSYGDSIRAYSLFGDAVVFDTTCRLDAYDIHIGMWFGMDNHGNTTFFGCVLLRDEKPSSFQWALQAFLRIMNGRPPQTILTDIDMSLREAIVNELPETKHVFSIWHVMSKLYSWFFLPLGTQYEKFKSEFQRLYNLEAADDFDHQWEQMVIEFGLVSDRHITLLFSQRLFWALPYLRGFFLARMTTVEHSKSISSFFKGFLNSRTRLKDFIERVAAAADLGNQAGEEATVRQKYQTINIKTCMPIEEHASPILTHYAFNMLQNEIVMSAQYAFFDLANGNSLVRHRMKMDGGRGRVVSWIPSDEEVICSCKMFETTGILCRHALRLLTLKNCFNLPDKYLPIRWRRESSMFRKTNHSSQTGKTDRARALQSLTKMLVHESSLTKERFDYVQEEMMRLLTQVREMQALDKSSSDGDSDSSSRDITENVSGDSQLGSIGHITQMGGEEQSGKRRRVKRKDSVM</sequence>
<name>A0AAV9DD05_ACOCL</name>
<feature type="region of interest" description="Disordered" evidence="7">
    <location>
        <begin position="21"/>
        <end position="44"/>
    </location>
</feature>
<protein>
    <recommendedName>
        <fullName evidence="6">Protein FAR1-RELATED SEQUENCE</fullName>
    </recommendedName>
</protein>
<dbReference type="AlphaFoldDB" id="A0AAV9DD05"/>
<comment type="similarity">
    <text evidence="1 6">Belongs to the FHY3/FAR1 family.</text>
</comment>
<evidence type="ECO:0000256" key="3">
    <source>
        <dbReference type="ARBA" id="ARBA00022771"/>
    </source>
</evidence>
<dbReference type="InterPro" id="IPR058778">
    <property type="entry name" value="HTH_FAR1-11-like"/>
</dbReference>
<feature type="compositionally biased region" description="Polar residues" evidence="7">
    <location>
        <begin position="780"/>
        <end position="789"/>
    </location>
</feature>
<feature type="domain" description="SWIM-type" evidence="8">
    <location>
        <begin position="651"/>
        <end position="686"/>
    </location>
</feature>
<dbReference type="InterPro" id="IPR006564">
    <property type="entry name" value="Znf_PMZ"/>
</dbReference>
<dbReference type="GO" id="GO:0008270">
    <property type="term" value="F:zinc ion binding"/>
    <property type="evidence" value="ECO:0007669"/>
    <property type="project" value="UniProtKB-UniRule"/>
</dbReference>
<reference evidence="9" key="2">
    <citation type="submission" date="2023-06" db="EMBL/GenBank/DDBJ databases">
        <authorList>
            <person name="Ma L."/>
            <person name="Liu K.-W."/>
            <person name="Li Z."/>
            <person name="Hsiao Y.-Y."/>
            <person name="Qi Y."/>
            <person name="Fu T."/>
            <person name="Tang G."/>
            <person name="Zhang D."/>
            <person name="Sun W.-H."/>
            <person name="Liu D.-K."/>
            <person name="Li Y."/>
            <person name="Chen G.-Z."/>
            <person name="Liu X.-D."/>
            <person name="Liao X.-Y."/>
            <person name="Jiang Y.-T."/>
            <person name="Yu X."/>
            <person name="Hao Y."/>
            <person name="Huang J."/>
            <person name="Zhao X.-W."/>
            <person name="Ke S."/>
            <person name="Chen Y.-Y."/>
            <person name="Wu W.-L."/>
            <person name="Hsu J.-L."/>
            <person name="Lin Y.-F."/>
            <person name="Huang M.-D."/>
            <person name="Li C.-Y."/>
            <person name="Huang L."/>
            <person name="Wang Z.-W."/>
            <person name="Zhao X."/>
            <person name="Zhong W.-Y."/>
            <person name="Peng D.-H."/>
            <person name="Ahmad S."/>
            <person name="Lan S."/>
            <person name="Zhang J.-S."/>
            <person name="Tsai W.-C."/>
            <person name="Van De Peer Y."/>
            <person name="Liu Z.-J."/>
        </authorList>
    </citation>
    <scope>NUCLEOTIDE SEQUENCE</scope>
    <source>
        <strain evidence="9">CP</strain>
        <tissue evidence="9">Leaves</tissue>
    </source>
</reference>
<dbReference type="PANTHER" id="PTHR31669">
    <property type="entry name" value="PROTEIN FAR1-RELATED SEQUENCE 10-RELATED"/>
    <property type="match status" value="1"/>
</dbReference>
<dbReference type="Pfam" id="PF26175">
    <property type="entry name" value="HTH_FAR1"/>
    <property type="match status" value="1"/>
</dbReference>
<keyword evidence="2 6" id="KW-0479">Metal-binding</keyword>
<dbReference type="InterPro" id="IPR031052">
    <property type="entry name" value="FHY3/FAR1"/>
</dbReference>
<dbReference type="GO" id="GO:0005634">
    <property type="term" value="C:nucleus"/>
    <property type="evidence" value="ECO:0007669"/>
    <property type="project" value="UniProtKB-SubCell"/>
</dbReference>
<dbReference type="InterPro" id="IPR018289">
    <property type="entry name" value="MULE_transposase_dom"/>
</dbReference>
<proteinExistence type="inferred from homology"/>
<evidence type="ECO:0000256" key="2">
    <source>
        <dbReference type="ARBA" id="ARBA00022723"/>
    </source>
</evidence>
<gene>
    <name evidence="9" type="primary">FRS10</name>
    <name evidence="9" type="ORF">QJS10_CPB14g01153</name>
</gene>
<organism evidence="9 10">
    <name type="scientific">Acorus calamus</name>
    <name type="common">Sweet flag</name>
    <dbReference type="NCBI Taxonomy" id="4465"/>
    <lineage>
        <taxon>Eukaryota</taxon>
        <taxon>Viridiplantae</taxon>
        <taxon>Streptophyta</taxon>
        <taxon>Embryophyta</taxon>
        <taxon>Tracheophyta</taxon>
        <taxon>Spermatophyta</taxon>
        <taxon>Magnoliopsida</taxon>
        <taxon>Liliopsida</taxon>
        <taxon>Acoraceae</taxon>
        <taxon>Acorus</taxon>
    </lineage>
</organism>
<feature type="region of interest" description="Disordered" evidence="7">
    <location>
        <begin position="761"/>
        <end position="816"/>
    </location>
</feature>
<keyword evidence="3 5" id="KW-0863">Zinc-finger</keyword>
<dbReference type="PROSITE" id="PS50966">
    <property type="entry name" value="ZF_SWIM"/>
    <property type="match status" value="1"/>
</dbReference>
<comment type="subcellular location">
    <subcellularLocation>
        <location evidence="6">Nucleus</location>
    </subcellularLocation>
</comment>
<evidence type="ECO:0000313" key="10">
    <source>
        <dbReference type="Proteomes" id="UP001180020"/>
    </source>
</evidence>
<keyword evidence="6" id="KW-0539">Nucleus</keyword>
<dbReference type="Proteomes" id="UP001180020">
    <property type="component" value="Unassembled WGS sequence"/>
</dbReference>
<feature type="compositionally biased region" description="Basic residues" evidence="7">
    <location>
        <begin position="805"/>
        <end position="816"/>
    </location>
</feature>
<reference evidence="9" key="1">
    <citation type="journal article" date="2023" name="Nat. Commun.">
        <title>Diploid and tetraploid genomes of Acorus and the evolution of monocots.</title>
        <authorList>
            <person name="Ma L."/>
            <person name="Liu K.W."/>
            <person name="Li Z."/>
            <person name="Hsiao Y.Y."/>
            <person name="Qi Y."/>
            <person name="Fu T."/>
            <person name="Tang G.D."/>
            <person name="Zhang D."/>
            <person name="Sun W.H."/>
            <person name="Liu D.K."/>
            <person name="Li Y."/>
            <person name="Chen G.Z."/>
            <person name="Liu X.D."/>
            <person name="Liao X.Y."/>
            <person name="Jiang Y.T."/>
            <person name="Yu X."/>
            <person name="Hao Y."/>
            <person name="Huang J."/>
            <person name="Zhao X.W."/>
            <person name="Ke S."/>
            <person name="Chen Y.Y."/>
            <person name="Wu W.L."/>
            <person name="Hsu J.L."/>
            <person name="Lin Y.F."/>
            <person name="Huang M.D."/>
            <person name="Li C.Y."/>
            <person name="Huang L."/>
            <person name="Wang Z.W."/>
            <person name="Zhao X."/>
            <person name="Zhong W.Y."/>
            <person name="Peng D.H."/>
            <person name="Ahmad S."/>
            <person name="Lan S."/>
            <person name="Zhang J.S."/>
            <person name="Tsai W.C."/>
            <person name="Van de Peer Y."/>
            <person name="Liu Z.J."/>
        </authorList>
    </citation>
    <scope>NUCLEOTIDE SEQUENCE</scope>
    <source>
        <strain evidence="9">CP</strain>
    </source>
</reference>
<dbReference type="EMBL" id="JAUJYO010000014">
    <property type="protein sequence ID" value="KAK1299481.1"/>
    <property type="molecule type" value="Genomic_DNA"/>
</dbReference>
<comment type="function">
    <text evidence="6">Putative transcription activator involved in regulating light control of development.</text>
</comment>
<evidence type="ECO:0000256" key="7">
    <source>
        <dbReference type="SAM" id="MobiDB-lite"/>
    </source>
</evidence>
<dbReference type="Pfam" id="PF10551">
    <property type="entry name" value="MULE"/>
    <property type="match status" value="1"/>
</dbReference>
<dbReference type="SMART" id="SM00575">
    <property type="entry name" value="ZnF_PMZ"/>
    <property type="match status" value="1"/>
</dbReference>
<accession>A0AAV9DD05</accession>
<dbReference type="Pfam" id="PF04434">
    <property type="entry name" value="SWIM"/>
    <property type="match status" value="1"/>
</dbReference>
<keyword evidence="4 6" id="KW-0862">Zinc</keyword>
<feature type="region of interest" description="Disordered" evidence="7">
    <location>
        <begin position="114"/>
        <end position="139"/>
    </location>
</feature>